<reference evidence="1 2" key="1">
    <citation type="journal article" date="2021" name="Nat. Commun.">
        <title>Genetic determinants of endophytism in the Arabidopsis root mycobiome.</title>
        <authorList>
            <person name="Mesny F."/>
            <person name="Miyauchi S."/>
            <person name="Thiergart T."/>
            <person name="Pickel B."/>
            <person name="Atanasova L."/>
            <person name="Karlsson M."/>
            <person name="Huettel B."/>
            <person name="Barry K.W."/>
            <person name="Haridas S."/>
            <person name="Chen C."/>
            <person name="Bauer D."/>
            <person name="Andreopoulos W."/>
            <person name="Pangilinan J."/>
            <person name="LaButti K."/>
            <person name="Riley R."/>
            <person name="Lipzen A."/>
            <person name="Clum A."/>
            <person name="Drula E."/>
            <person name="Henrissat B."/>
            <person name="Kohler A."/>
            <person name="Grigoriev I.V."/>
            <person name="Martin F.M."/>
            <person name="Hacquard S."/>
        </authorList>
    </citation>
    <scope>NUCLEOTIDE SEQUENCE [LARGE SCALE GENOMIC DNA]</scope>
    <source>
        <strain evidence="1 2">MPI-SDFR-AT-0079</strain>
    </source>
</reference>
<comment type="caution">
    <text evidence="1">The sequence shown here is derived from an EMBL/GenBank/DDBJ whole genome shotgun (WGS) entry which is preliminary data.</text>
</comment>
<accession>A0ACB7P3E2</accession>
<name>A0ACB7P3E2_9PEZI</name>
<sequence>MSESAPPAEEQAPSIQKIQELLGAKDDTSRFVGLALLKSVLDNTPELRNDEETIVSLWESIPAKFLDRLIKTGSKQKSSDTRRKDSNDMLDLAVSVLHTFAVLLPETAKKSPKLMDRIPQLVACLLHCSDETTRLTLETLVSLVSQPDGAHAFTAVEDLSPLTEIAPSQPLALDVLLYAWLNAMTAALDKDSLRSKIGATIGSLVASFKGTDAVTLLSFLASLLPRLEPEAVPSDPKWLPSISKFIRDLVVSRPTAAGRAAFTNLSAALLEIYPFQAPQLLFAEQDTATATSSSSNPFSYLLINLMLVDIRATLPTLLEQLNSPTYPATSHRLTSAYNTLSHFTGYLLRSMDSPSTTSDLPWTISPDLLLHLRKSISETLSLTTEYLRDRWDAAVAGAMGLHPDARAGSVSATTTTTSTSTSAATTTTTTHPALAWDSTSTSLLAANDPLILAAVRALALWIREDDNELLRKEASGLADMLVELYQRSQTAAKQSGEGEVEGKGRLDFRRAVLVAFEGVVAERKGREAVLGEGGWEVLGGGLVGVLEGLGKDAEGGVEEEEEAARGVEIVRVLLQIAEEETPGTREAWMDLVTKVAAWDVPEATQAPPVVLEFQVAVLQLVTTLLVKANPGMRKRYGHSTSAVLGVANRLRGRVKGDKALADELEDVVGTLAALR</sequence>
<evidence type="ECO:0000313" key="1">
    <source>
        <dbReference type="EMBL" id="KAH6627746.1"/>
    </source>
</evidence>
<keyword evidence="2" id="KW-1185">Reference proteome</keyword>
<proteinExistence type="predicted"/>
<organism evidence="1 2">
    <name type="scientific">Chaetomium tenue</name>
    <dbReference type="NCBI Taxonomy" id="1854479"/>
    <lineage>
        <taxon>Eukaryota</taxon>
        <taxon>Fungi</taxon>
        <taxon>Dikarya</taxon>
        <taxon>Ascomycota</taxon>
        <taxon>Pezizomycotina</taxon>
        <taxon>Sordariomycetes</taxon>
        <taxon>Sordariomycetidae</taxon>
        <taxon>Sordariales</taxon>
        <taxon>Chaetomiaceae</taxon>
        <taxon>Chaetomium</taxon>
    </lineage>
</organism>
<protein>
    <submittedName>
        <fullName evidence="1">Neurochondrin-domain-containing protein</fullName>
    </submittedName>
</protein>
<gene>
    <name evidence="1" type="ORF">F5144DRAFT_653102</name>
</gene>
<dbReference type="EMBL" id="JAGIZQ010000005">
    <property type="protein sequence ID" value="KAH6627746.1"/>
    <property type="molecule type" value="Genomic_DNA"/>
</dbReference>
<evidence type="ECO:0000313" key="2">
    <source>
        <dbReference type="Proteomes" id="UP000724584"/>
    </source>
</evidence>
<dbReference type="Proteomes" id="UP000724584">
    <property type="component" value="Unassembled WGS sequence"/>
</dbReference>